<dbReference type="RefSeq" id="WP_005515837.1">
    <property type="nucleotide sequence ID" value="NZ_AP024181.1"/>
</dbReference>
<dbReference type="EMBL" id="WUXD01000002">
    <property type="protein sequence ID" value="MBM4627064.1"/>
    <property type="molecule type" value="Genomic_DNA"/>
</dbReference>
<dbReference type="Proteomes" id="UP000605618">
    <property type="component" value="Unassembled WGS sequence"/>
</dbReference>
<dbReference type="Proteomes" id="UP000738270">
    <property type="component" value="Unassembled WGS sequence"/>
</dbReference>
<dbReference type="GeneID" id="57576075"/>
<dbReference type="InterPro" id="IPR009057">
    <property type="entry name" value="Homeodomain-like_sf"/>
</dbReference>
<keyword evidence="3" id="KW-0804">Transcription</keyword>
<evidence type="ECO:0000313" key="7">
    <source>
        <dbReference type="EMBL" id="MBM4627064.1"/>
    </source>
</evidence>
<evidence type="ECO:0000313" key="11">
    <source>
        <dbReference type="EMBL" id="NKW41193.1"/>
    </source>
</evidence>
<keyword evidence="1" id="KW-0805">Transcription regulation</keyword>
<dbReference type="Gene3D" id="1.10.357.10">
    <property type="entry name" value="Tetracycline Repressor, domain 2"/>
    <property type="match status" value="1"/>
</dbReference>
<feature type="DNA-binding region" description="H-T-H motif" evidence="4">
    <location>
        <begin position="40"/>
        <end position="59"/>
    </location>
</feature>
<dbReference type="AlphaFoldDB" id="A0A9Q4ZPE6"/>
<dbReference type="EMBL" id="WUYC01000001">
    <property type="protein sequence ID" value="MBM4714825.1"/>
    <property type="molecule type" value="Genomic_DNA"/>
</dbReference>
<evidence type="ECO:0000313" key="8">
    <source>
        <dbReference type="EMBL" id="MBM4714825.1"/>
    </source>
</evidence>
<dbReference type="PANTHER" id="PTHR30055">
    <property type="entry name" value="HTH-TYPE TRANSCRIPTIONAL REGULATOR RUTR"/>
    <property type="match status" value="1"/>
</dbReference>
<reference evidence="10" key="2">
    <citation type="journal article" date="2020" name="Environ. Microbiol.">
        <title>The novel and transferable erm(51) gene confers Macrolides, Lincosamides, and Streptogramins B (MLSB) resistance to clonal Rhodococcus equi in the environment.</title>
        <authorList>
            <person name="Huber L."/>
            <person name="Giguere S."/>
            <person name="Slovis N.M."/>
            <person name="Alvarez-Narvaez S."/>
            <person name="Hart K.A."/>
            <person name="Greiter M."/>
            <person name="Morris E.R.A."/>
            <person name="Cohen N.D."/>
        </authorList>
    </citation>
    <scope>NUCLEOTIDE SEQUENCE</scope>
    <source>
        <strain evidence="10">Lh_116_1</strain>
        <strain evidence="9">Lh_141_1</strain>
        <strain evidence="11">Lh_16_1</strain>
    </source>
</reference>
<evidence type="ECO:0000313" key="9">
    <source>
        <dbReference type="EMBL" id="NKS25674.1"/>
    </source>
</evidence>
<name>A0A9Q4ZPE6_RHOHA</name>
<evidence type="ECO:0000256" key="4">
    <source>
        <dbReference type="PROSITE-ProRule" id="PRU00335"/>
    </source>
</evidence>
<keyword evidence="2 4" id="KW-0238">DNA-binding</keyword>
<proteinExistence type="predicted"/>
<dbReference type="Proteomes" id="UP000706122">
    <property type="component" value="Unassembled WGS sequence"/>
</dbReference>
<evidence type="ECO:0000256" key="1">
    <source>
        <dbReference type="ARBA" id="ARBA00023015"/>
    </source>
</evidence>
<accession>A0A9Q4ZPE6</accession>
<dbReference type="EMBL" id="WVDC01000001">
    <property type="protein sequence ID" value="NKW41193.1"/>
    <property type="molecule type" value="Genomic_DNA"/>
</dbReference>
<organism evidence="10 12">
    <name type="scientific">Rhodococcus hoagii</name>
    <name type="common">Corynebacterium equii</name>
    <dbReference type="NCBI Taxonomy" id="43767"/>
    <lineage>
        <taxon>Bacteria</taxon>
        <taxon>Bacillati</taxon>
        <taxon>Actinomycetota</taxon>
        <taxon>Actinomycetes</taxon>
        <taxon>Mycobacteriales</taxon>
        <taxon>Nocardiaceae</taxon>
        <taxon>Prescottella</taxon>
    </lineage>
</organism>
<gene>
    <name evidence="6" type="ORF">GS441_07590</name>
    <name evidence="7" type="ORF">GS453_09265</name>
    <name evidence="9" type="ORF">GS505_07390</name>
    <name evidence="8" type="ORF">GS551_11525</name>
    <name evidence="10" type="ORF">GS882_19480</name>
    <name evidence="11" type="ORF">GS947_06065</name>
</gene>
<dbReference type="Pfam" id="PF00440">
    <property type="entry name" value="TetR_N"/>
    <property type="match status" value="1"/>
</dbReference>
<evidence type="ECO:0000313" key="6">
    <source>
        <dbReference type="EMBL" id="MBM4565299.1"/>
    </source>
</evidence>
<sequence length="206" mass="22985">MTMQGGRAATLVERRHADVRLAVATAARDLFVENHSTSVTVEAIAQRAGVSERTFYRHFPTKADIVMPLLERSMDRLLGALAESAGASTGVVDALVDALTEELATDLEDRRELLELLIRTPEYRLRWESVDDCVVSVLADWLRERSVHPGDDFTRRTTAILILTASRAAYTEWILARPDTGVDELRRLHIRALEAIAGGWRSHCGH</sequence>
<dbReference type="SUPFAM" id="SSF46689">
    <property type="entry name" value="Homeodomain-like"/>
    <property type="match status" value="1"/>
</dbReference>
<dbReference type="Proteomes" id="UP000603463">
    <property type="component" value="Unassembled WGS sequence"/>
</dbReference>
<dbReference type="EMBL" id="WUXR01000002">
    <property type="protein sequence ID" value="MBM4565299.1"/>
    <property type="molecule type" value="Genomic_DNA"/>
</dbReference>
<evidence type="ECO:0000313" key="10">
    <source>
        <dbReference type="EMBL" id="NKT80271.1"/>
    </source>
</evidence>
<dbReference type="GO" id="GO:0000976">
    <property type="term" value="F:transcription cis-regulatory region binding"/>
    <property type="evidence" value="ECO:0007669"/>
    <property type="project" value="TreeGrafter"/>
</dbReference>
<dbReference type="InterPro" id="IPR001647">
    <property type="entry name" value="HTH_TetR"/>
</dbReference>
<feature type="domain" description="HTH tetR-type" evidence="5">
    <location>
        <begin position="17"/>
        <end position="77"/>
    </location>
</feature>
<dbReference type="Proteomes" id="UP000808906">
    <property type="component" value="Unassembled WGS sequence"/>
</dbReference>
<dbReference type="GO" id="GO:0003700">
    <property type="term" value="F:DNA-binding transcription factor activity"/>
    <property type="evidence" value="ECO:0007669"/>
    <property type="project" value="TreeGrafter"/>
</dbReference>
<comment type="caution">
    <text evidence="10">The sequence shown here is derived from an EMBL/GenBank/DDBJ whole genome shotgun (WGS) entry which is preliminary data.</text>
</comment>
<protein>
    <submittedName>
        <fullName evidence="10">TetR family transcriptional regulator</fullName>
    </submittedName>
</protein>
<dbReference type="PROSITE" id="PS50977">
    <property type="entry name" value="HTH_TETR_2"/>
    <property type="match status" value="1"/>
</dbReference>
<evidence type="ECO:0000256" key="3">
    <source>
        <dbReference type="ARBA" id="ARBA00023163"/>
    </source>
</evidence>
<dbReference type="EMBL" id="WUYZ01000001">
    <property type="protein sequence ID" value="NKS25674.1"/>
    <property type="molecule type" value="Genomic_DNA"/>
</dbReference>
<dbReference type="PANTHER" id="PTHR30055:SF238">
    <property type="entry name" value="MYCOFACTOCIN BIOSYNTHESIS TRANSCRIPTIONAL REGULATOR MFTR-RELATED"/>
    <property type="match status" value="1"/>
</dbReference>
<dbReference type="Proteomes" id="UP000608063">
    <property type="component" value="Unassembled WGS sequence"/>
</dbReference>
<dbReference type="PRINTS" id="PR00455">
    <property type="entry name" value="HTHTETR"/>
</dbReference>
<reference evidence="6" key="1">
    <citation type="submission" date="2019-11" db="EMBL/GenBank/DDBJ databases">
        <title>Spread of Macrolides and rifampicin resistant Rhodococcus equi in clinical isolates in the USA.</title>
        <authorList>
            <person name="Alvarez-Narvaez S."/>
            <person name="Huber L."/>
            <person name="Cohen N.D."/>
            <person name="Slovis N."/>
            <person name="Greiter M."/>
            <person name="Giguere S."/>
            <person name="Hart K."/>
        </authorList>
    </citation>
    <scope>NUCLEOTIDE SEQUENCE</scope>
    <source>
        <strain evidence="6">Lh_17</strain>
        <strain evidence="7">Lh_38</strain>
        <strain evidence="8">Lh_5</strain>
    </source>
</reference>
<evidence type="ECO:0000313" key="12">
    <source>
        <dbReference type="Proteomes" id="UP000603463"/>
    </source>
</evidence>
<evidence type="ECO:0000259" key="5">
    <source>
        <dbReference type="PROSITE" id="PS50977"/>
    </source>
</evidence>
<dbReference type="InterPro" id="IPR050109">
    <property type="entry name" value="HTH-type_TetR-like_transc_reg"/>
</dbReference>
<dbReference type="EMBL" id="WVBC01000032">
    <property type="protein sequence ID" value="NKT80271.1"/>
    <property type="molecule type" value="Genomic_DNA"/>
</dbReference>
<evidence type="ECO:0000256" key="2">
    <source>
        <dbReference type="ARBA" id="ARBA00023125"/>
    </source>
</evidence>